<reference evidence="1 2" key="1">
    <citation type="submission" date="2015-05" db="EMBL/GenBank/DDBJ databases">
        <authorList>
            <person name="Tang B."/>
            <person name="Yu Y."/>
        </authorList>
    </citation>
    <scope>NUCLEOTIDE SEQUENCE [LARGE SCALE GENOMIC DNA]</scope>
    <source>
        <strain evidence="1 2">DSM 7029</strain>
    </source>
</reference>
<dbReference type="Pfam" id="PF11745">
    <property type="entry name" value="DUF3304"/>
    <property type="match status" value="1"/>
</dbReference>
<dbReference type="AlphaFoldDB" id="A0A0G3BDQ8"/>
<dbReference type="InterPro" id="IPR021733">
    <property type="entry name" value="DUF3304"/>
</dbReference>
<evidence type="ECO:0000313" key="2">
    <source>
        <dbReference type="Proteomes" id="UP000035352"/>
    </source>
</evidence>
<gene>
    <name evidence="1" type="ORF">AAW51_0863</name>
</gene>
<keyword evidence="2" id="KW-1185">Reference proteome</keyword>
<sequence length="90" mass="10475">MKVTIKWREDGEFKRDAQGQIVKEDGVPVIDDTPWKTRTVEVPEYSEKDLEHFDIHFLPGDKVFVKASFSYPEHPDYQPAYPQRKPTAAP</sequence>
<proteinExistence type="predicted"/>
<dbReference type="KEGG" id="pbh:AAW51_0863"/>
<protein>
    <submittedName>
        <fullName evidence="1">Uncharacterized protein</fullName>
    </submittedName>
</protein>
<evidence type="ECO:0000313" key="1">
    <source>
        <dbReference type="EMBL" id="AKJ27554.1"/>
    </source>
</evidence>
<dbReference type="Proteomes" id="UP000035352">
    <property type="component" value="Chromosome"/>
</dbReference>
<dbReference type="EMBL" id="CP011371">
    <property type="protein sequence ID" value="AKJ27554.1"/>
    <property type="molecule type" value="Genomic_DNA"/>
</dbReference>
<name>A0A0G3BDQ8_9BURK</name>
<accession>A0A0G3BDQ8</accession>
<organism evidence="1 2">
    <name type="scientific">Caldimonas brevitalea</name>
    <dbReference type="NCBI Taxonomy" id="413882"/>
    <lineage>
        <taxon>Bacteria</taxon>
        <taxon>Pseudomonadati</taxon>
        <taxon>Pseudomonadota</taxon>
        <taxon>Betaproteobacteria</taxon>
        <taxon>Burkholderiales</taxon>
        <taxon>Sphaerotilaceae</taxon>
        <taxon>Caldimonas</taxon>
    </lineage>
</organism>